<name>A0A1H0U4Z0_9BACI</name>
<organism evidence="2 3">
    <name type="scientific">Litchfieldia salsa</name>
    <dbReference type="NCBI Taxonomy" id="930152"/>
    <lineage>
        <taxon>Bacteria</taxon>
        <taxon>Bacillati</taxon>
        <taxon>Bacillota</taxon>
        <taxon>Bacilli</taxon>
        <taxon>Bacillales</taxon>
        <taxon>Bacillaceae</taxon>
        <taxon>Litchfieldia</taxon>
    </lineage>
</organism>
<protein>
    <submittedName>
        <fullName evidence="2">Nuclease-related domain-containing protein</fullName>
    </submittedName>
</protein>
<feature type="domain" description="NERD" evidence="1">
    <location>
        <begin position="41"/>
        <end position="156"/>
    </location>
</feature>
<dbReference type="PROSITE" id="PS50965">
    <property type="entry name" value="NERD"/>
    <property type="match status" value="1"/>
</dbReference>
<dbReference type="EMBL" id="FNJU01000004">
    <property type="protein sequence ID" value="SDP61130.1"/>
    <property type="molecule type" value="Genomic_DNA"/>
</dbReference>
<evidence type="ECO:0000313" key="3">
    <source>
        <dbReference type="Proteomes" id="UP000199159"/>
    </source>
</evidence>
<dbReference type="InterPro" id="IPR011528">
    <property type="entry name" value="NERD"/>
</dbReference>
<evidence type="ECO:0000313" key="2">
    <source>
        <dbReference type="EMBL" id="SDP61130.1"/>
    </source>
</evidence>
<dbReference type="STRING" id="930152.SAMN05216565_104149"/>
<dbReference type="AlphaFoldDB" id="A0A1H0U4Z0"/>
<keyword evidence="3" id="KW-1185">Reference proteome</keyword>
<evidence type="ECO:0000259" key="1">
    <source>
        <dbReference type="PROSITE" id="PS50965"/>
    </source>
</evidence>
<accession>A0A1H0U4Z0</accession>
<dbReference type="Proteomes" id="UP000199159">
    <property type="component" value="Unassembled WGS sequence"/>
</dbReference>
<reference evidence="3" key="1">
    <citation type="submission" date="2016-10" db="EMBL/GenBank/DDBJ databases">
        <authorList>
            <person name="Varghese N."/>
            <person name="Submissions S."/>
        </authorList>
    </citation>
    <scope>NUCLEOTIDE SEQUENCE [LARGE SCALE GENOMIC DNA]</scope>
    <source>
        <strain evidence="3">IBRC-M10078</strain>
    </source>
</reference>
<gene>
    <name evidence="2" type="ORF">SAMN05216565_104149</name>
</gene>
<proteinExistence type="predicted"/>
<sequence length="320" mass="38009">MIIKPRQVPLMIRKLEALLKRLPLTHIRRKEIEEQYSKHMAGYKGEQSLDYYLSFLPEDYLILHDLRLKYNQYYFQIDTLILTPFFIAILEVKNHSGKLYFDHVHNQLIRTHNQVEEVFSDPLLQAKRHKYQLAEWIKMHVYKKYIPIEPIVVITNQSSQIKADPLLAKSIIRNTYIIEKVKELQSTYTDSSFSKKEILHLANLLVNHQTTKDINILEMYNLLESELIKGVHCPKCNRIPMAHHRGKWTCSHCSYGSKDAHQHTISDFLLLTNDYRISNKQLRKYLNLKSPSISRHYLKSMQMSYIGTTKNRVYLYDMKD</sequence>
<dbReference type="Pfam" id="PF08378">
    <property type="entry name" value="NERD"/>
    <property type="match status" value="1"/>
</dbReference>
<dbReference type="RefSeq" id="WP_090853384.1">
    <property type="nucleotide sequence ID" value="NZ_FNJU01000004.1"/>
</dbReference>